<reference evidence="4 5" key="1">
    <citation type="submission" date="2023-07" db="EMBL/GenBank/DDBJ databases">
        <title>Genomic Encyclopedia of Type Strains, Phase IV (KMG-IV): sequencing the most valuable type-strain genomes for metagenomic binning, comparative biology and taxonomic classification.</title>
        <authorList>
            <person name="Goeker M."/>
        </authorList>
    </citation>
    <scope>NUCLEOTIDE SEQUENCE [LARGE SCALE GENOMIC DNA]</scope>
    <source>
        <strain evidence="4 5">DSM 5896</strain>
    </source>
</reference>
<dbReference type="CDD" id="cd03801">
    <property type="entry name" value="GT4_PimA-like"/>
    <property type="match status" value="1"/>
</dbReference>
<dbReference type="Pfam" id="PF13439">
    <property type="entry name" value="Glyco_transf_4"/>
    <property type="match status" value="1"/>
</dbReference>
<sequence>MRTNERLRIAILSHSTNPRGGVVHALALGEALTALGHEAVVHAPDAKGGGFFRKAACETVCVRAAPAGDGTLAMVETRIADYVRHFQDATNRRFDVYHAHDGISGNALATLRQAGRIEAFARTVHHVDRFEDARIAALQARSIRLADRHFVVSRLWRDRLARDMGLDATIVGNGVDTGFFTPRADGGESALARRLGIGKGPVFLSIGGIEERKNSVRILEAFAQVHVLMPSAQLVVAGGASVLDHSAYRAEFEAALDRLALPEAALRITGPVPQAEMAALYRIAAALVFPSVKEGFGLAVIEAMACGIPVVTSHIEPFTDYLADGDALWCDPASPGSIADAMVAATRSPQRERLAARGLAVAARHNWADTARAHLPVYLALGARQHA</sequence>
<feature type="domain" description="Glycosyltransferase subfamily 4-like N-terminal" evidence="3">
    <location>
        <begin position="19"/>
        <end position="177"/>
    </location>
</feature>
<name>A0ABU0FBV6_9HYPH</name>
<dbReference type="PANTHER" id="PTHR46401">
    <property type="entry name" value="GLYCOSYLTRANSFERASE WBBK-RELATED"/>
    <property type="match status" value="1"/>
</dbReference>
<keyword evidence="5" id="KW-1185">Reference proteome</keyword>
<organism evidence="4 5">
    <name type="scientific">Labrys monachus</name>
    <dbReference type="NCBI Taxonomy" id="217067"/>
    <lineage>
        <taxon>Bacteria</taxon>
        <taxon>Pseudomonadati</taxon>
        <taxon>Pseudomonadota</taxon>
        <taxon>Alphaproteobacteria</taxon>
        <taxon>Hyphomicrobiales</taxon>
        <taxon>Xanthobacteraceae</taxon>
        <taxon>Labrys</taxon>
    </lineage>
</organism>
<keyword evidence="1" id="KW-0808">Transferase</keyword>
<evidence type="ECO:0000259" key="3">
    <source>
        <dbReference type="Pfam" id="PF13439"/>
    </source>
</evidence>
<evidence type="ECO:0000259" key="2">
    <source>
        <dbReference type="Pfam" id="PF00534"/>
    </source>
</evidence>
<evidence type="ECO:0000313" key="4">
    <source>
        <dbReference type="EMBL" id="MDQ0392092.1"/>
    </source>
</evidence>
<protein>
    <submittedName>
        <fullName evidence="4">Glycosyltransferase-like protein</fullName>
    </submittedName>
</protein>
<evidence type="ECO:0000313" key="5">
    <source>
        <dbReference type="Proteomes" id="UP001237448"/>
    </source>
</evidence>
<dbReference type="Gene3D" id="3.40.50.2000">
    <property type="entry name" value="Glycogen Phosphorylase B"/>
    <property type="match status" value="2"/>
</dbReference>
<evidence type="ECO:0000256" key="1">
    <source>
        <dbReference type="ARBA" id="ARBA00022679"/>
    </source>
</evidence>
<dbReference type="Proteomes" id="UP001237448">
    <property type="component" value="Unassembled WGS sequence"/>
</dbReference>
<feature type="domain" description="Glycosyl transferase family 1" evidence="2">
    <location>
        <begin position="197"/>
        <end position="353"/>
    </location>
</feature>
<dbReference type="PANTHER" id="PTHR46401:SF2">
    <property type="entry name" value="GLYCOSYLTRANSFERASE WBBK-RELATED"/>
    <property type="match status" value="1"/>
</dbReference>
<dbReference type="InterPro" id="IPR023986">
    <property type="entry name" value="GlycosylTfrase_MSMEG0565"/>
</dbReference>
<proteinExistence type="predicted"/>
<comment type="caution">
    <text evidence="4">The sequence shown here is derived from an EMBL/GenBank/DDBJ whole genome shotgun (WGS) entry which is preliminary data.</text>
</comment>
<gene>
    <name evidence="4" type="ORF">J3R73_001884</name>
</gene>
<dbReference type="InterPro" id="IPR028098">
    <property type="entry name" value="Glyco_trans_4-like_N"/>
</dbReference>
<dbReference type="SUPFAM" id="SSF53756">
    <property type="entry name" value="UDP-Glycosyltransferase/glycogen phosphorylase"/>
    <property type="match status" value="1"/>
</dbReference>
<dbReference type="Pfam" id="PF00534">
    <property type="entry name" value="Glycos_transf_1"/>
    <property type="match status" value="1"/>
</dbReference>
<accession>A0ABU0FBV6</accession>
<dbReference type="EMBL" id="JAUSVK010000001">
    <property type="protein sequence ID" value="MDQ0392092.1"/>
    <property type="molecule type" value="Genomic_DNA"/>
</dbReference>
<dbReference type="InterPro" id="IPR001296">
    <property type="entry name" value="Glyco_trans_1"/>
</dbReference>
<dbReference type="RefSeq" id="WP_307425439.1">
    <property type="nucleotide sequence ID" value="NZ_JAUSVK010000001.1"/>
</dbReference>
<dbReference type="NCBIfam" id="TIGR04047">
    <property type="entry name" value="MSMEG_0565_glyc"/>
    <property type="match status" value="1"/>
</dbReference>